<dbReference type="SMART" id="SM00224">
    <property type="entry name" value="GGL"/>
    <property type="match status" value="1"/>
</dbReference>
<evidence type="ECO:0000256" key="3">
    <source>
        <dbReference type="ARBA" id="ARBA00022475"/>
    </source>
</evidence>
<evidence type="ECO:0000256" key="4">
    <source>
        <dbReference type="ARBA" id="ARBA00023136"/>
    </source>
</evidence>
<dbReference type="GO" id="GO:0031681">
    <property type="term" value="F:G-protein beta-subunit binding"/>
    <property type="evidence" value="ECO:0007669"/>
    <property type="project" value="InterPro"/>
</dbReference>
<evidence type="ECO:0000256" key="1">
    <source>
        <dbReference type="ARBA" id="ARBA00004236"/>
    </source>
</evidence>
<dbReference type="SMART" id="SM01224">
    <property type="entry name" value="G_gamma"/>
    <property type="match status" value="1"/>
</dbReference>
<evidence type="ECO:0000256" key="5">
    <source>
        <dbReference type="ARBA" id="ARBA00023224"/>
    </source>
</evidence>
<dbReference type="PANTHER" id="PTHR13809">
    <property type="entry name" value="GUANINE NUCLEOTIDE-BINDING PROTEIN GAMMA SUBUNIT"/>
    <property type="match status" value="1"/>
</dbReference>
<keyword evidence="3" id="KW-1003">Cell membrane</keyword>
<accession>A0A1I8FGL3</accession>
<dbReference type="AlphaFoldDB" id="A0A1I8FGL3"/>
<feature type="compositionally biased region" description="Polar residues" evidence="6">
    <location>
        <begin position="206"/>
        <end position="217"/>
    </location>
</feature>
<comment type="subcellular location">
    <subcellularLocation>
        <location evidence="1">Cell membrane</location>
    </subcellularLocation>
</comment>
<dbReference type="Gene3D" id="4.10.260.10">
    <property type="entry name" value="Transducin (heterotrimeric G protein), gamma chain"/>
    <property type="match status" value="1"/>
</dbReference>
<dbReference type="Proteomes" id="UP000095280">
    <property type="component" value="Unplaced"/>
</dbReference>
<dbReference type="GO" id="GO:0005834">
    <property type="term" value="C:heterotrimeric G-protein complex"/>
    <property type="evidence" value="ECO:0007669"/>
    <property type="project" value="InterPro"/>
</dbReference>
<dbReference type="InterPro" id="IPR015898">
    <property type="entry name" value="G-protein_gamma-like_dom"/>
</dbReference>
<name>A0A1I8FGL3_9PLAT</name>
<feature type="region of interest" description="Disordered" evidence="6">
    <location>
        <begin position="176"/>
        <end position="217"/>
    </location>
</feature>
<dbReference type="WBParaSite" id="maker-unitig_33989-snap-gene-0.2-mRNA-1">
    <property type="protein sequence ID" value="maker-unitig_33989-snap-gene-0.2-mRNA-1"/>
    <property type="gene ID" value="maker-unitig_33989-snap-gene-0.2"/>
</dbReference>
<evidence type="ECO:0000313" key="9">
    <source>
        <dbReference type="WBParaSite" id="maker-unitig_33989-snap-gene-0.2-mRNA-1"/>
    </source>
</evidence>
<feature type="compositionally biased region" description="Low complexity" evidence="6">
    <location>
        <begin position="262"/>
        <end position="275"/>
    </location>
</feature>
<dbReference type="Pfam" id="PF00631">
    <property type="entry name" value="G-gamma"/>
    <property type="match status" value="1"/>
</dbReference>
<protein>
    <submittedName>
        <fullName evidence="9">G protein gamma domain-containing protein</fullName>
    </submittedName>
</protein>
<evidence type="ECO:0000256" key="2">
    <source>
        <dbReference type="ARBA" id="ARBA00007431"/>
    </source>
</evidence>
<dbReference type="CDD" id="cd00068">
    <property type="entry name" value="GGL"/>
    <property type="match status" value="1"/>
</dbReference>
<feature type="region of interest" description="Disordered" evidence="6">
    <location>
        <begin position="258"/>
        <end position="345"/>
    </location>
</feature>
<keyword evidence="8" id="KW-1185">Reference proteome</keyword>
<evidence type="ECO:0000256" key="6">
    <source>
        <dbReference type="SAM" id="MobiDB-lite"/>
    </source>
</evidence>
<dbReference type="InterPro" id="IPR036284">
    <property type="entry name" value="GGL_sf"/>
</dbReference>
<dbReference type="PROSITE" id="PS50058">
    <property type="entry name" value="G_PROTEIN_GAMMA"/>
    <property type="match status" value="1"/>
</dbReference>
<reference evidence="9" key="1">
    <citation type="submission" date="2016-11" db="UniProtKB">
        <authorList>
            <consortium name="WormBaseParasite"/>
        </authorList>
    </citation>
    <scope>IDENTIFICATION</scope>
</reference>
<feature type="compositionally biased region" description="Basic residues" evidence="6">
    <location>
        <begin position="318"/>
        <end position="331"/>
    </location>
</feature>
<comment type="similarity">
    <text evidence="2">Belongs to the G protein gamma family.</text>
</comment>
<sequence length="675" mass="71563">FGRKCPCRPAEEDCEQLRAEASMARKPVSECVKDMIQFMDSNKDKDCLVSGFQSKKDNPFQEKGGCSCYCQDSSTSVTSRRVKLSTNQALEATRVRPKKPAAEPSVDGFNGGCRRPLDSARQPNDAASGFASGALFRLCSKAPRNMSGRSRGARQRAARGGRISGTAAWRVCPRRRCETSPTGKRARKRLISAHREPSRAVCGSRPASSPAVSLTGQRQRHAETVELRAQGLFVGAVGFVGEPVEKVRLAFRRRPPESQLYRPAPRRATSPPADACEGDQLSARSRQRIGGQRAAAGDTRRPRAGTPAARDGHSAKPGARRRLNRTTRCRSRQNGSQPACGIGRLNNASSGVPTVSSAADSAGCGQLPVPAASSCSSSSRVCSSTAGQTAPASSGPMRQVANVPTNCGENSLPDATALALLLRPVWLILLLLLGGSADSVAAGGRPVCGFLLLLLLRSVLIHGAENLESRLLAYWRILLLTVACATASQHELLCRLLKMWATVVLPAGSPQLTQPGHSTSRPVDLQTLPDAEARQQLCAGWAMTLARQLAWQVGQRAVAGEGGCWPDCPACANRLPCRQASLPVVYQTGPEPGASRRPLIHGQTGRQVPREIVLSIVGLDLPRPAAWPEAVSDGGDPADSLGNAASSPVHQIVAARSAVVSAAARATVRAFDRPS</sequence>
<feature type="domain" description="G protein gamma" evidence="7">
    <location>
        <begin position="10"/>
        <end position="69"/>
    </location>
</feature>
<proteinExistence type="inferred from homology"/>
<organism evidence="8 9">
    <name type="scientific">Macrostomum lignano</name>
    <dbReference type="NCBI Taxonomy" id="282301"/>
    <lineage>
        <taxon>Eukaryota</taxon>
        <taxon>Metazoa</taxon>
        <taxon>Spiralia</taxon>
        <taxon>Lophotrochozoa</taxon>
        <taxon>Platyhelminthes</taxon>
        <taxon>Rhabditophora</taxon>
        <taxon>Macrostomorpha</taxon>
        <taxon>Macrostomida</taxon>
        <taxon>Macrostomidae</taxon>
        <taxon>Macrostomum</taxon>
    </lineage>
</organism>
<keyword evidence="4" id="KW-0472">Membrane</keyword>
<dbReference type="InterPro" id="IPR001770">
    <property type="entry name" value="G-protein_gamma"/>
</dbReference>
<dbReference type="GO" id="GO:0007186">
    <property type="term" value="P:G protein-coupled receptor signaling pathway"/>
    <property type="evidence" value="ECO:0007669"/>
    <property type="project" value="InterPro"/>
</dbReference>
<evidence type="ECO:0000313" key="8">
    <source>
        <dbReference type="Proteomes" id="UP000095280"/>
    </source>
</evidence>
<keyword evidence="5" id="KW-0807">Transducer</keyword>
<evidence type="ECO:0000259" key="7">
    <source>
        <dbReference type="PROSITE" id="PS50058"/>
    </source>
</evidence>
<dbReference type="SUPFAM" id="SSF48670">
    <property type="entry name" value="Transducin (heterotrimeric G protein), gamma chain"/>
    <property type="match status" value="1"/>
</dbReference>